<accession>A0A1H8H7V1</accession>
<protein>
    <submittedName>
        <fullName evidence="1">Uncharacterized protein</fullName>
    </submittedName>
</protein>
<dbReference type="EMBL" id="FOCQ01000013">
    <property type="protein sequence ID" value="SEN52094.1"/>
    <property type="molecule type" value="Genomic_DNA"/>
</dbReference>
<organism evidence="1 2">
    <name type="scientific">Lihuaxuella thermophila</name>
    <dbReference type="NCBI Taxonomy" id="1173111"/>
    <lineage>
        <taxon>Bacteria</taxon>
        <taxon>Bacillati</taxon>
        <taxon>Bacillota</taxon>
        <taxon>Bacilli</taxon>
        <taxon>Bacillales</taxon>
        <taxon>Thermoactinomycetaceae</taxon>
        <taxon>Lihuaxuella</taxon>
    </lineage>
</organism>
<reference evidence="1 2" key="1">
    <citation type="submission" date="2016-10" db="EMBL/GenBank/DDBJ databases">
        <authorList>
            <person name="de Groot N.N."/>
        </authorList>
    </citation>
    <scope>NUCLEOTIDE SEQUENCE [LARGE SCALE GENOMIC DNA]</scope>
    <source>
        <strain evidence="1 2">DSM 46701</strain>
    </source>
</reference>
<dbReference type="Proteomes" id="UP000199695">
    <property type="component" value="Unassembled WGS sequence"/>
</dbReference>
<dbReference type="AlphaFoldDB" id="A0A1H8H7V1"/>
<evidence type="ECO:0000313" key="2">
    <source>
        <dbReference type="Proteomes" id="UP000199695"/>
    </source>
</evidence>
<keyword evidence="2" id="KW-1185">Reference proteome</keyword>
<gene>
    <name evidence="1" type="ORF">SAMN05444955_11373</name>
</gene>
<name>A0A1H8H7V1_9BACL</name>
<proteinExistence type="predicted"/>
<sequence>MVSVLFLGDPAGCLFSFPDRLRRRSKEPSFRYKSGKDRLLLSLVRTAHFNFNSHTT</sequence>
<evidence type="ECO:0000313" key="1">
    <source>
        <dbReference type="EMBL" id="SEN52094.1"/>
    </source>
</evidence>